<evidence type="ECO:0000256" key="4">
    <source>
        <dbReference type="ARBA" id="ARBA00023212"/>
    </source>
</evidence>
<protein>
    <recommendedName>
        <fullName evidence="8">Kinesin motor domain-containing protein</fullName>
    </recommendedName>
</protein>
<keyword evidence="5" id="KW-0505">Motor protein</keyword>
<dbReference type="PRINTS" id="PR00380">
    <property type="entry name" value="KINESINHEAVY"/>
</dbReference>
<dbReference type="GO" id="GO:0005524">
    <property type="term" value="F:ATP binding"/>
    <property type="evidence" value="ECO:0007669"/>
    <property type="project" value="UniProtKB-UniRule"/>
</dbReference>
<organism evidence="9 10">
    <name type="scientific">Eleginops maclovinus</name>
    <name type="common">Patagonian blennie</name>
    <name type="synonym">Eleginus maclovinus</name>
    <dbReference type="NCBI Taxonomy" id="56733"/>
    <lineage>
        <taxon>Eukaryota</taxon>
        <taxon>Metazoa</taxon>
        <taxon>Chordata</taxon>
        <taxon>Craniata</taxon>
        <taxon>Vertebrata</taxon>
        <taxon>Euteleostomi</taxon>
        <taxon>Actinopterygii</taxon>
        <taxon>Neopterygii</taxon>
        <taxon>Teleostei</taxon>
        <taxon>Neoteleostei</taxon>
        <taxon>Acanthomorphata</taxon>
        <taxon>Eupercaria</taxon>
        <taxon>Perciformes</taxon>
        <taxon>Notothenioidei</taxon>
        <taxon>Eleginopidae</taxon>
        <taxon>Eleginops</taxon>
    </lineage>
</organism>
<dbReference type="GO" id="GO:0008017">
    <property type="term" value="F:microtubule binding"/>
    <property type="evidence" value="ECO:0007669"/>
    <property type="project" value="InterPro"/>
</dbReference>
<reference evidence="9 10" key="1">
    <citation type="journal article" date="2023" name="Genes (Basel)">
        <title>Chromosome-Level Genome Assembly and Circadian Gene Repertoire of the Patagonia Blennie Eleginops maclovinus-The Closest Ancestral Proxy of Antarctic Cryonotothenioids.</title>
        <authorList>
            <person name="Cheng C.C."/>
            <person name="Rivera-Colon A.G."/>
            <person name="Minhas B.F."/>
            <person name="Wilson L."/>
            <person name="Rayamajhi N."/>
            <person name="Vargas-Chacoff L."/>
            <person name="Catchen J.M."/>
        </authorList>
    </citation>
    <scope>NUCLEOTIDE SEQUENCE [LARGE SCALE GENOMIC DNA]</scope>
    <source>
        <strain evidence="9">JMC-PN-2008</strain>
    </source>
</reference>
<feature type="binding site" evidence="5">
    <location>
        <begin position="267"/>
        <end position="274"/>
    </location>
    <ligand>
        <name>ATP</name>
        <dbReference type="ChEBI" id="CHEBI:30616"/>
    </ligand>
</feature>
<proteinExistence type="inferred from homology"/>
<dbReference type="PROSITE" id="PS50067">
    <property type="entry name" value="KINESIN_MOTOR_2"/>
    <property type="match status" value="1"/>
</dbReference>
<keyword evidence="4" id="KW-0206">Cytoskeleton</keyword>
<keyword evidence="4" id="KW-0963">Cytoplasm</keyword>
<name>A0AAN7X2S2_ELEMC</name>
<feature type="region of interest" description="Disordered" evidence="7">
    <location>
        <begin position="449"/>
        <end position="480"/>
    </location>
</feature>
<evidence type="ECO:0000259" key="8">
    <source>
        <dbReference type="PROSITE" id="PS50067"/>
    </source>
</evidence>
<dbReference type="Gene3D" id="3.40.850.10">
    <property type="entry name" value="Kinesin motor domain"/>
    <property type="match status" value="1"/>
</dbReference>
<dbReference type="Pfam" id="PF00225">
    <property type="entry name" value="Kinesin"/>
    <property type="match status" value="2"/>
</dbReference>
<evidence type="ECO:0000256" key="2">
    <source>
        <dbReference type="ARBA" id="ARBA00022741"/>
    </source>
</evidence>
<dbReference type="SUPFAM" id="SSF52540">
    <property type="entry name" value="P-loop containing nucleoside triphosphate hydrolases"/>
    <property type="match status" value="1"/>
</dbReference>
<evidence type="ECO:0000256" key="1">
    <source>
        <dbReference type="ARBA" id="ARBA00004245"/>
    </source>
</evidence>
<keyword evidence="10" id="KW-1185">Reference proteome</keyword>
<keyword evidence="3 5" id="KW-0067">ATP-binding</keyword>
<evidence type="ECO:0000256" key="7">
    <source>
        <dbReference type="SAM" id="MobiDB-lite"/>
    </source>
</evidence>
<dbReference type="InterPro" id="IPR027640">
    <property type="entry name" value="Kinesin-like_fam"/>
</dbReference>
<comment type="caution">
    <text evidence="9">The sequence shown here is derived from an EMBL/GenBank/DDBJ whole genome shotgun (WGS) entry which is preliminary data.</text>
</comment>
<gene>
    <name evidence="9" type="ORF">PBY51_006770</name>
</gene>
<dbReference type="InterPro" id="IPR027417">
    <property type="entry name" value="P-loop_NTPase"/>
</dbReference>
<evidence type="ECO:0000256" key="6">
    <source>
        <dbReference type="SAM" id="Coils"/>
    </source>
</evidence>
<feature type="coiled-coil region" evidence="6">
    <location>
        <begin position="15"/>
        <end position="42"/>
    </location>
</feature>
<dbReference type="GO" id="GO:0015630">
    <property type="term" value="C:microtubule cytoskeleton"/>
    <property type="evidence" value="ECO:0007669"/>
    <property type="project" value="TreeGrafter"/>
</dbReference>
<dbReference type="GO" id="GO:0007018">
    <property type="term" value="P:microtubule-based movement"/>
    <property type="evidence" value="ECO:0007669"/>
    <property type="project" value="InterPro"/>
</dbReference>
<dbReference type="EMBL" id="JAUZQC010000020">
    <property type="protein sequence ID" value="KAK5852939.1"/>
    <property type="molecule type" value="Genomic_DNA"/>
</dbReference>
<evidence type="ECO:0000313" key="10">
    <source>
        <dbReference type="Proteomes" id="UP001346869"/>
    </source>
</evidence>
<dbReference type="GO" id="GO:0003777">
    <property type="term" value="F:microtubule motor activity"/>
    <property type="evidence" value="ECO:0007669"/>
    <property type="project" value="InterPro"/>
</dbReference>
<comment type="similarity">
    <text evidence="5">Belongs to the TRAFAC class myosin-kinesin ATPase superfamily. Kinesin family.</text>
</comment>
<keyword evidence="6" id="KW-0175">Coiled coil</keyword>
<dbReference type="Proteomes" id="UP001346869">
    <property type="component" value="Unassembled WGS sequence"/>
</dbReference>
<evidence type="ECO:0000256" key="5">
    <source>
        <dbReference type="PROSITE-ProRule" id="PRU00283"/>
    </source>
</evidence>
<sequence length="602" mass="67272">MPLFINRDQIFAHQVHLLEHKLRSKEERILELETENAILHLRLAECLGKLRRDHEEEIKAIEHHRQQRNAQKITRSALAKLLSEVQAVKQDLSELFAVYLSFSTELEEQSKQLLEKVEQASCSLKGDRGDNVQDLQAVVATLERSLEEERERCRAERQRRKELHNTLVELRGNIRVHCRVRPVLPFDHVPSSTSGSWPALSEEVVSTVSDDTVMVNCIKTGMPVHNKMFEFERVHGPEESQDAVFEEVKPLLTSLLDGYNVCIMAYGQTGSGKTHTMMGSQLLEEHSGTQQEAQQGIIPKAAAELFRMISEKPEDSHTVEVSVMEVHNNEVLDLLAKDAQGNPVEQRCDVITTSNGASQVIVLTYEPVREASEVMQIISRVLKLRAHCPTLVHPDSSRSHLIVTLTISSKSPNALALARRLQSAKKDMQLAAQKEWWSPRCRRANLATRKSSEDHLFASTASSPSRSPSHSPCPSPRPSVSQALFKTKLQLVDLAGSESVGMSGVSGAALWEVSCINRSLSALSDVLGALAEQRPHVPYRNSKLTHLLQDAIGGDAKLLVMLCVSPTQRYVTESLQSLGFGTRARQVQKELPRRKTNTLKVK</sequence>
<feature type="coiled-coil region" evidence="6">
    <location>
        <begin position="103"/>
        <end position="166"/>
    </location>
</feature>
<dbReference type="PANTHER" id="PTHR47972:SF63">
    <property type="entry name" value="KINESIN FAMILY MEMBER 25"/>
    <property type="match status" value="1"/>
</dbReference>
<comment type="subcellular location">
    <subcellularLocation>
        <location evidence="1">Cytoplasm</location>
        <location evidence="1">Cytoskeleton</location>
    </subcellularLocation>
</comment>
<evidence type="ECO:0000313" key="9">
    <source>
        <dbReference type="EMBL" id="KAK5852939.1"/>
    </source>
</evidence>
<keyword evidence="2 5" id="KW-0547">Nucleotide-binding</keyword>
<dbReference type="PANTHER" id="PTHR47972">
    <property type="entry name" value="KINESIN-LIKE PROTEIN KLP-3"/>
    <property type="match status" value="1"/>
</dbReference>
<feature type="domain" description="Kinesin motor" evidence="8">
    <location>
        <begin position="173"/>
        <end position="587"/>
    </location>
</feature>
<evidence type="ECO:0000256" key="3">
    <source>
        <dbReference type="ARBA" id="ARBA00022840"/>
    </source>
</evidence>
<dbReference type="AlphaFoldDB" id="A0AAN7X2S2"/>
<dbReference type="InterPro" id="IPR001752">
    <property type="entry name" value="Kinesin_motor_dom"/>
</dbReference>
<reference evidence="9 10" key="2">
    <citation type="journal article" date="2023" name="Mol. Biol. Evol.">
        <title>Genomics of Secondarily Temperate Adaptation in the Only Non-Antarctic Icefish.</title>
        <authorList>
            <person name="Rivera-Colon A.G."/>
            <person name="Rayamajhi N."/>
            <person name="Minhas B.F."/>
            <person name="Madrigal G."/>
            <person name="Bilyk K.T."/>
            <person name="Yoon V."/>
            <person name="Hune M."/>
            <person name="Gregory S."/>
            <person name="Cheng C.H.C."/>
            <person name="Catchen J.M."/>
        </authorList>
    </citation>
    <scope>NUCLEOTIDE SEQUENCE [LARGE SCALE GENOMIC DNA]</scope>
    <source>
        <strain evidence="9">JMC-PN-2008</strain>
    </source>
</reference>
<dbReference type="SMART" id="SM00129">
    <property type="entry name" value="KISc"/>
    <property type="match status" value="1"/>
</dbReference>
<accession>A0AAN7X2S2</accession>
<dbReference type="InterPro" id="IPR036961">
    <property type="entry name" value="Kinesin_motor_dom_sf"/>
</dbReference>